<evidence type="ECO:0008006" key="4">
    <source>
        <dbReference type="Google" id="ProtNLM"/>
    </source>
</evidence>
<name>A0ABW2Y9J1_9GAMM</name>
<dbReference type="EMBL" id="JBHTIF010000001">
    <property type="protein sequence ID" value="MFD0725126.1"/>
    <property type="molecule type" value="Genomic_DNA"/>
</dbReference>
<gene>
    <name evidence="2" type="ORF">ACFQ0E_05875</name>
</gene>
<evidence type="ECO:0000256" key="1">
    <source>
        <dbReference type="SAM" id="SignalP"/>
    </source>
</evidence>
<feature type="chain" id="PRO_5046086465" description="Secreted protein" evidence="1">
    <location>
        <begin position="24"/>
        <end position="163"/>
    </location>
</feature>
<proteinExistence type="predicted"/>
<dbReference type="Proteomes" id="UP001597110">
    <property type="component" value="Unassembled WGS sequence"/>
</dbReference>
<organism evidence="2 3">
    <name type="scientific">Lysobacter brunescens</name>
    <dbReference type="NCBI Taxonomy" id="262323"/>
    <lineage>
        <taxon>Bacteria</taxon>
        <taxon>Pseudomonadati</taxon>
        <taxon>Pseudomonadota</taxon>
        <taxon>Gammaproteobacteria</taxon>
        <taxon>Lysobacterales</taxon>
        <taxon>Lysobacteraceae</taxon>
        <taxon>Lysobacter</taxon>
    </lineage>
</organism>
<feature type="signal peptide" evidence="1">
    <location>
        <begin position="1"/>
        <end position="23"/>
    </location>
</feature>
<reference evidence="3" key="1">
    <citation type="journal article" date="2019" name="Int. J. Syst. Evol. Microbiol.">
        <title>The Global Catalogue of Microorganisms (GCM) 10K type strain sequencing project: providing services to taxonomists for standard genome sequencing and annotation.</title>
        <authorList>
            <consortium name="The Broad Institute Genomics Platform"/>
            <consortium name="The Broad Institute Genome Sequencing Center for Infectious Disease"/>
            <person name="Wu L."/>
            <person name="Ma J."/>
        </authorList>
    </citation>
    <scope>NUCLEOTIDE SEQUENCE [LARGE SCALE GENOMIC DNA]</scope>
    <source>
        <strain evidence="3">CCUG 55585</strain>
    </source>
</reference>
<evidence type="ECO:0000313" key="3">
    <source>
        <dbReference type="Proteomes" id="UP001597110"/>
    </source>
</evidence>
<dbReference type="RefSeq" id="WP_386822743.1">
    <property type="nucleotide sequence ID" value="NZ_JBHTIF010000001.1"/>
</dbReference>
<protein>
    <recommendedName>
        <fullName evidence="4">Secreted protein</fullName>
    </recommendedName>
</protein>
<sequence length="163" mass="18071">MKRHAWLAAFAFLLVVAASQTMANARVDLKVLLNQQNSINRQIEESPDGMGIDSMQLDRLRRAQKTVADIAVKKSSLDQLSPADQIKLRNALGEVYAILKGTRVAQEQRDVCWRERKIGSQIQSTRCATFEELLLTREGARNWMEKSPVCASQGNGCGVGGIN</sequence>
<keyword evidence="3" id="KW-1185">Reference proteome</keyword>
<keyword evidence="1" id="KW-0732">Signal</keyword>
<evidence type="ECO:0000313" key="2">
    <source>
        <dbReference type="EMBL" id="MFD0725126.1"/>
    </source>
</evidence>
<accession>A0ABW2Y9J1</accession>
<comment type="caution">
    <text evidence="2">The sequence shown here is derived from an EMBL/GenBank/DDBJ whole genome shotgun (WGS) entry which is preliminary data.</text>
</comment>